<accession>A0A7L4YJP4</accession>
<organism evidence="2 3">
    <name type="scientific">Epidermidibacterium keratini</name>
    <dbReference type="NCBI Taxonomy" id="1891644"/>
    <lineage>
        <taxon>Bacteria</taxon>
        <taxon>Bacillati</taxon>
        <taxon>Actinomycetota</taxon>
        <taxon>Actinomycetes</taxon>
        <taxon>Sporichthyales</taxon>
        <taxon>Sporichthyaceae</taxon>
        <taxon>Epidermidibacterium</taxon>
    </lineage>
</organism>
<dbReference type="EMBL" id="CP047156">
    <property type="protein sequence ID" value="QHB99122.1"/>
    <property type="molecule type" value="Genomic_DNA"/>
</dbReference>
<dbReference type="InterPro" id="IPR032466">
    <property type="entry name" value="Metal_Hydrolase"/>
</dbReference>
<evidence type="ECO:0000313" key="3">
    <source>
        <dbReference type="Proteomes" id="UP000463857"/>
    </source>
</evidence>
<dbReference type="Pfam" id="PF01979">
    <property type="entry name" value="Amidohydro_1"/>
    <property type="match status" value="1"/>
</dbReference>
<dbReference type="Gene3D" id="3.20.20.140">
    <property type="entry name" value="Metal-dependent hydrolases"/>
    <property type="match status" value="1"/>
</dbReference>
<dbReference type="GO" id="GO:0016810">
    <property type="term" value="F:hydrolase activity, acting on carbon-nitrogen (but not peptide) bonds"/>
    <property type="evidence" value="ECO:0007669"/>
    <property type="project" value="InterPro"/>
</dbReference>
<evidence type="ECO:0000259" key="1">
    <source>
        <dbReference type="Pfam" id="PF01979"/>
    </source>
</evidence>
<dbReference type="InterPro" id="IPR051781">
    <property type="entry name" value="Metallo-dep_Hydrolase"/>
</dbReference>
<dbReference type="OrthoDB" id="3514520at2"/>
<dbReference type="KEGG" id="eke:EK0264_01665"/>
<feature type="domain" description="Amidohydrolase-related" evidence="1">
    <location>
        <begin position="88"/>
        <end position="378"/>
    </location>
</feature>
<evidence type="ECO:0000313" key="2">
    <source>
        <dbReference type="EMBL" id="QHB99122.1"/>
    </source>
</evidence>
<keyword evidence="3" id="KW-1185">Reference proteome</keyword>
<dbReference type="PANTHER" id="PTHR43135:SF3">
    <property type="entry name" value="ALPHA-D-RIBOSE 1-METHYLPHOSPHONATE 5-TRIPHOSPHATE DIPHOSPHATASE"/>
    <property type="match status" value="1"/>
</dbReference>
<dbReference type="InterPro" id="IPR006680">
    <property type="entry name" value="Amidohydro-rel"/>
</dbReference>
<proteinExistence type="predicted"/>
<name>A0A7L4YJP4_9ACTN</name>
<dbReference type="Proteomes" id="UP000463857">
    <property type="component" value="Chromosome"/>
</dbReference>
<dbReference type="AlphaFoldDB" id="A0A7L4YJP4"/>
<dbReference type="InParanoid" id="A0A7L4YJP4"/>
<dbReference type="RefSeq" id="WP_159542288.1">
    <property type="nucleotide sequence ID" value="NZ_CP047156.1"/>
</dbReference>
<dbReference type="InterPro" id="IPR011059">
    <property type="entry name" value="Metal-dep_hydrolase_composite"/>
</dbReference>
<reference evidence="2 3" key="1">
    <citation type="journal article" date="2018" name="Int. J. Syst. Evol. Microbiol.">
        <title>Epidermidibacterium keratini gen. nov., sp. nov., a member of the family Sporichthyaceae, isolated from keratin epidermis.</title>
        <authorList>
            <person name="Lee D.G."/>
            <person name="Trujillo M.E."/>
            <person name="Kang S."/>
            <person name="Nam J.J."/>
            <person name="Kim Y.J."/>
        </authorList>
    </citation>
    <scope>NUCLEOTIDE SEQUENCE [LARGE SCALE GENOMIC DNA]</scope>
    <source>
        <strain evidence="2 3">EPI-7</strain>
    </source>
</reference>
<sequence>MSAPSAPTSASRRIVRALHAARRAARPYLRIRPRRGLALVGTVWTGGASTPTPGALLLDSRGRFDVLHPSTATLPDDTVIVGGAGCWVGPALIDTHVHLAFGAPEPMRNTGLLAVRDLGAPFGQLRALSDTARRAAVRATFSGPIITAPGGYPTTSWGADGFGIGVSSAEYAVPVVEKLAERGAAVIKVALEDSGGLPPLGPTTLRAVVARAHELGLAVIAHALSAAMVARAVDAEVDELAHMPTERLPDELVERLAERQVAVSSTLQTHFAEGRGADAARNAKAFVKAGVPLLYGTDLGNTATTPGVDPRELDRIAQAGLGRLGALRAATCDAAAAAGIRASGMLARGDAVDAVVLAENPLTEPATWRAPVAVFARGNEVA</sequence>
<protein>
    <submittedName>
        <fullName evidence="2">Amidohydrolase family protein</fullName>
    </submittedName>
</protein>
<dbReference type="SUPFAM" id="SSF51556">
    <property type="entry name" value="Metallo-dependent hydrolases"/>
    <property type="match status" value="1"/>
</dbReference>
<dbReference type="PANTHER" id="PTHR43135">
    <property type="entry name" value="ALPHA-D-RIBOSE 1-METHYLPHOSPHONATE 5-TRIPHOSPHATE DIPHOSPHATASE"/>
    <property type="match status" value="1"/>
</dbReference>
<dbReference type="Gene3D" id="2.30.40.10">
    <property type="entry name" value="Urease, subunit C, domain 1"/>
    <property type="match status" value="1"/>
</dbReference>
<gene>
    <name evidence="2" type="ORF">EK0264_01665</name>
</gene>
<keyword evidence="2" id="KW-0378">Hydrolase</keyword>